<name>A0A316ZFU9_9BASI</name>
<comment type="subcellular location">
    <subcellularLocation>
        <location evidence="1">Nucleus</location>
    </subcellularLocation>
</comment>
<dbReference type="STRING" id="58919.A0A316ZFU9"/>
<evidence type="ECO:0000313" key="7">
    <source>
        <dbReference type="EMBL" id="PWN99792.1"/>
    </source>
</evidence>
<dbReference type="Proteomes" id="UP000245946">
    <property type="component" value="Unassembled WGS sequence"/>
</dbReference>
<reference evidence="7 8" key="1">
    <citation type="journal article" date="2018" name="Mol. Biol. Evol.">
        <title>Broad Genomic Sampling Reveals a Smut Pathogenic Ancestry of the Fungal Clade Ustilaginomycotina.</title>
        <authorList>
            <person name="Kijpornyongpan T."/>
            <person name="Mondo S.J."/>
            <person name="Barry K."/>
            <person name="Sandor L."/>
            <person name="Lee J."/>
            <person name="Lipzen A."/>
            <person name="Pangilinan J."/>
            <person name="LaButti K."/>
            <person name="Hainaut M."/>
            <person name="Henrissat B."/>
            <person name="Grigoriev I.V."/>
            <person name="Spatafora J.W."/>
            <person name="Aime M.C."/>
        </authorList>
    </citation>
    <scope>NUCLEOTIDE SEQUENCE [LARGE SCALE GENOMIC DNA]</scope>
    <source>
        <strain evidence="7 8">MCA 4186</strain>
    </source>
</reference>
<dbReference type="GO" id="GO:0046982">
    <property type="term" value="F:protein heterodimerization activity"/>
    <property type="evidence" value="ECO:0007669"/>
    <property type="project" value="InterPro"/>
</dbReference>
<feature type="region of interest" description="Disordered" evidence="5">
    <location>
        <begin position="1"/>
        <end position="22"/>
    </location>
</feature>
<dbReference type="GO" id="GO:0005669">
    <property type="term" value="C:transcription factor TFIID complex"/>
    <property type="evidence" value="ECO:0007669"/>
    <property type="project" value="InterPro"/>
</dbReference>
<feature type="region of interest" description="Disordered" evidence="5">
    <location>
        <begin position="542"/>
        <end position="574"/>
    </location>
</feature>
<proteinExistence type="predicted"/>
<dbReference type="PANTHER" id="PTHR46338:SF1">
    <property type="entry name" value="TRANSCRIPTION INITIATION FACTOR TFIID SUBUNIT 8"/>
    <property type="match status" value="1"/>
</dbReference>
<evidence type="ECO:0000259" key="6">
    <source>
        <dbReference type="SMART" id="SM00576"/>
    </source>
</evidence>
<gene>
    <name evidence="7" type="ORF">FA09DRAFT_345389</name>
</gene>
<evidence type="ECO:0000256" key="1">
    <source>
        <dbReference type="ARBA" id="ARBA00004123"/>
    </source>
</evidence>
<evidence type="ECO:0000313" key="8">
    <source>
        <dbReference type="Proteomes" id="UP000245946"/>
    </source>
</evidence>
<evidence type="ECO:0000256" key="2">
    <source>
        <dbReference type="ARBA" id="ARBA00023015"/>
    </source>
</evidence>
<dbReference type="Pfam" id="PF07524">
    <property type="entry name" value="Bromo_TP"/>
    <property type="match status" value="1"/>
</dbReference>
<dbReference type="SMART" id="SM00576">
    <property type="entry name" value="BTP"/>
    <property type="match status" value="1"/>
</dbReference>
<evidence type="ECO:0000256" key="4">
    <source>
        <dbReference type="ARBA" id="ARBA00023242"/>
    </source>
</evidence>
<dbReference type="OrthoDB" id="436852at2759"/>
<feature type="compositionally biased region" description="Low complexity" evidence="5">
    <location>
        <begin position="190"/>
        <end position="201"/>
    </location>
</feature>
<feature type="domain" description="Bromodomain associated" evidence="6">
    <location>
        <begin position="32"/>
        <end position="108"/>
    </location>
</feature>
<dbReference type="InterPro" id="IPR037818">
    <property type="entry name" value="TAF8"/>
</dbReference>
<dbReference type="GeneID" id="37272237"/>
<dbReference type="InterPro" id="IPR006565">
    <property type="entry name" value="BTP"/>
</dbReference>
<keyword evidence="8" id="KW-1185">Reference proteome</keyword>
<dbReference type="PANTHER" id="PTHR46338">
    <property type="entry name" value="TRANSCRIPTION INITIATION FACTOR TFIID SUBUNIT 8"/>
    <property type="match status" value="1"/>
</dbReference>
<keyword evidence="2" id="KW-0805">Transcription regulation</keyword>
<dbReference type="EMBL" id="KZ819287">
    <property type="protein sequence ID" value="PWN99792.1"/>
    <property type="molecule type" value="Genomic_DNA"/>
</dbReference>
<dbReference type="InterPro" id="IPR009072">
    <property type="entry name" value="Histone-fold"/>
</dbReference>
<feature type="region of interest" description="Disordered" evidence="5">
    <location>
        <begin position="253"/>
        <end position="277"/>
    </location>
</feature>
<keyword evidence="4" id="KW-0539">Nucleus</keyword>
<dbReference type="AlphaFoldDB" id="A0A316ZFU9"/>
<evidence type="ECO:0000256" key="3">
    <source>
        <dbReference type="ARBA" id="ARBA00023163"/>
    </source>
</evidence>
<protein>
    <recommendedName>
        <fullName evidence="6">Bromodomain associated domain-containing protein</fullName>
    </recommendedName>
</protein>
<keyword evidence="3" id="KW-0804">Transcription</keyword>
<dbReference type="CDD" id="cd00076">
    <property type="entry name" value="HFD_SF"/>
    <property type="match status" value="1"/>
</dbReference>
<evidence type="ECO:0000256" key="5">
    <source>
        <dbReference type="SAM" id="MobiDB-lite"/>
    </source>
</evidence>
<dbReference type="Gene3D" id="1.10.20.10">
    <property type="entry name" value="Histone, subunit A"/>
    <property type="match status" value="1"/>
</dbReference>
<organism evidence="7 8">
    <name type="scientific">Tilletiopsis washingtonensis</name>
    <dbReference type="NCBI Taxonomy" id="58919"/>
    <lineage>
        <taxon>Eukaryota</taxon>
        <taxon>Fungi</taxon>
        <taxon>Dikarya</taxon>
        <taxon>Basidiomycota</taxon>
        <taxon>Ustilaginomycotina</taxon>
        <taxon>Exobasidiomycetes</taxon>
        <taxon>Entylomatales</taxon>
        <taxon>Entylomatales incertae sedis</taxon>
        <taxon>Tilletiopsis</taxon>
    </lineage>
</organism>
<accession>A0A316ZFU9</accession>
<dbReference type="RefSeq" id="XP_025600071.1">
    <property type="nucleotide sequence ID" value="XM_025744693.1"/>
</dbReference>
<dbReference type="SUPFAM" id="SSF47113">
    <property type="entry name" value="Histone-fold"/>
    <property type="match status" value="1"/>
</dbReference>
<feature type="region of interest" description="Disordered" evidence="5">
    <location>
        <begin position="178"/>
        <end position="214"/>
    </location>
</feature>
<sequence length="574" mass="60276">MARPELSAQAGPSSMPASAPRIVAAPMAGSSSARAHAALRSSMRRLLSTQPLARTSERALDVLTEVAARYIALLASTAASRAQHSGRTRPAFWDVAAAIDDLGTDVEELADWVQDGAGLSASDAHRDPALAELNAHGRRPAPAARQELHYVSVPKAALTDLKQLQLLEDEPWLVQAADTEDEDEARTPSRSRSSSSGSSSAGKRRRVGKQPDYVPSFLPHFPDAHFLTAHSTASDLSNGWAVEVLHDGEYRSAKSEASHHLENGEARRSSASPLDDKAEALPKTNCTAQHSDLDDPPDGANDVWRRRVPYDASTLATQQGISDLPSVDGLIGPEPSARASSLRAFAADYRALVAEQAPPTLLTPTGGAHAGAAATRRMLALALADPGRFVPSDSIFAAVAARPSALPFTPSASHFVTSTGLFTATRPGGRPAALIAPSGALAPALAHRWPAHTMTAARTVSGPALLKRISRSADPPPVFDDSGVERVFQGGPAPSDLLAARHSVLAPALRTIVAQTAAGDDEAPAEKPREGMLVHTWDWTTRDYSDSSLPGRRVPARGPGDAELPASTPTSKGS</sequence>